<dbReference type="Pfam" id="PF01297">
    <property type="entry name" value="ZnuA"/>
    <property type="match status" value="1"/>
</dbReference>
<accession>A0ABM7SNM7</accession>
<comment type="subcellular location">
    <subcellularLocation>
        <location evidence="1">Cell envelope</location>
    </subcellularLocation>
</comment>
<dbReference type="Gene3D" id="3.40.50.1980">
    <property type="entry name" value="Nitrogenase molybdenum iron protein domain"/>
    <property type="match status" value="2"/>
</dbReference>
<dbReference type="SUPFAM" id="SSF53807">
    <property type="entry name" value="Helical backbone' metal receptor"/>
    <property type="match status" value="1"/>
</dbReference>
<dbReference type="Proteomes" id="UP000826012">
    <property type="component" value="Chromosome"/>
</dbReference>
<proteinExistence type="predicted"/>
<reference evidence="5 6" key="1">
    <citation type="submission" date="2021-07" db="EMBL/GenBank/DDBJ databases">
        <title>Complete genome sequence of nontuberculous Mycobacterium sp. TY59.</title>
        <authorList>
            <person name="Fukushima K."/>
        </authorList>
    </citation>
    <scope>NUCLEOTIDE SEQUENCE [LARGE SCALE GENOMIC DNA]</scope>
    <source>
        <strain evidence="5 6">TY59</strain>
    </source>
</reference>
<protein>
    <submittedName>
        <fullName evidence="5">ABC transporter substrate-binding protein</fullName>
    </submittedName>
</protein>
<keyword evidence="2" id="KW-0813">Transport</keyword>
<evidence type="ECO:0000256" key="4">
    <source>
        <dbReference type="ARBA" id="ARBA00022729"/>
    </source>
</evidence>
<evidence type="ECO:0000256" key="2">
    <source>
        <dbReference type="ARBA" id="ARBA00022448"/>
    </source>
</evidence>
<evidence type="ECO:0000313" key="6">
    <source>
        <dbReference type="Proteomes" id="UP000826012"/>
    </source>
</evidence>
<evidence type="ECO:0000256" key="1">
    <source>
        <dbReference type="ARBA" id="ARBA00004196"/>
    </source>
</evidence>
<dbReference type="PANTHER" id="PTHR42953:SF1">
    <property type="entry name" value="METAL-BINDING PROTEIN HI_0362-RELATED"/>
    <property type="match status" value="1"/>
</dbReference>
<name>A0ABM7SNM7_9MYCO</name>
<evidence type="ECO:0000256" key="3">
    <source>
        <dbReference type="ARBA" id="ARBA00022723"/>
    </source>
</evidence>
<evidence type="ECO:0000313" key="5">
    <source>
        <dbReference type="EMBL" id="BCZ21257.1"/>
    </source>
</evidence>
<dbReference type="InterPro" id="IPR050492">
    <property type="entry name" value="Bact_metal-bind_prot9"/>
</dbReference>
<reference evidence="5 6" key="2">
    <citation type="submission" date="2021-07" db="EMBL/GenBank/DDBJ databases">
        <authorList>
            <person name="Matsumoto Y."/>
            <person name="Motooka D."/>
            <person name="Nakamura S."/>
        </authorList>
    </citation>
    <scope>NUCLEOTIDE SEQUENCE [LARGE SCALE GENOMIC DNA]</scope>
    <source>
        <strain evidence="5 6">TY59</strain>
    </source>
</reference>
<keyword evidence="6" id="KW-1185">Reference proteome</keyword>
<dbReference type="EMBL" id="AP024828">
    <property type="protein sequence ID" value="BCZ21257.1"/>
    <property type="molecule type" value="Genomic_DNA"/>
</dbReference>
<keyword evidence="4" id="KW-0732">Signal</keyword>
<gene>
    <name evidence="5" type="ORF">MTY59_11120</name>
</gene>
<sequence>MNVVAAENFWGDIVKQIGGDHVTVTSVISDPNADPHLYESDVTTAASVSHAQLVVVNGLGYDDFMGKLLSASPNPGRKMLTAADVMQISGSNANPHIWYGIAKVPEMSSAIAAQLSTIDPADARTFMGNAKAFSDSLAPITAAIANIKSKYAGAPVGYTERVPGYLLDAAGLKLATPASFAQAVEDGNDPSPADNSAMDAAVRNKAIKVLLFNAQVTSPATDALKALALRIGVPIVGATETLPAGDASFQAWQLRQINELASALGK</sequence>
<keyword evidence="3" id="KW-0479">Metal-binding</keyword>
<dbReference type="InterPro" id="IPR006127">
    <property type="entry name" value="ZnuA-like"/>
</dbReference>
<organism evidence="5 6">
    <name type="scientific">Mycobacterium senriense</name>
    <dbReference type="NCBI Taxonomy" id="2775496"/>
    <lineage>
        <taxon>Bacteria</taxon>
        <taxon>Bacillati</taxon>
        <taxon>Actinomycetota</taxon>
        <taxon>Actinomycetes</taxon>
        <taxon>Mycobacteriales</taxon>
        <taxon>Mycobacteriaceae</taxon>
        <taxon>Mycobacterium</taxon>
        <taxon>Mycobacterium avium complex (MAC)</taxon>
    </lineage>
</organism>
<dbReference type="PANTHER" id="PTHR42953">
    <property type="entry name" value="HIGH-AFFINITY ZINC UPTAKE SYSTEM PROTEIN ZNUA-RELATED"/>
    <property type="match status" value="1"/>
</dbReference>